<dbReference type="GO" id="GO:0004674">
    <property type="term" value="F:protein serine/threonine kinase activity"/>
    <property type="evidence" value="ECO:0007669"/>
    <property type="project" value="TreeGrafter"/>
</dbReference>
<keyword evidence="9" id="KW-1185">Reference proteome</keyword>
<evidence type="ECO:0000256" key="2">
    <source>
        <dbReference type="ARBA" id="ARBA00022741"/>
    </source>
</evidence>
<dbReference type="AlphaFoldDB" id="Q099N7"/>
<dbReference type="CDD" id="cd14014">
    <property type="entry name" value="STKc_PknB_like"/>
    <property type="match status" value="1"/>
</dbReference>
<dbReference type="InterPro" id="IPR051681">
    <property type="entry name" value="Ser/Thr_Kinases-Pseudokinases"/>
</dbReference>
<dbReference type="SUPFAM" id="SSF56112">
    <property type="entry name" value="Protein kinase-like (PK-like)"/>
    <property type="match status" value="1"/>
</dbReference>
<feature type="domain" description="Protein kinase" evidence="6">
    <location>
        <begin position="21"/>
        <end position="306"/>
    </location>
</feature>
<dbReference type="PROSITE" id="PS50011">
    <property type="entry name" value="PROTEIN_KINASE_DOM"/>
    <property type="match status" value="1"/>
</dbReference>
<dbReference type="Proteomes" id="UP000032702">
    <property type="component" value="Unassembled WGS sequence"/>
</dbReference>
<dbReference type="GO" id="GO:0005524">
    <property type="term" value="F:ATP binding"/>
    <property type="evidence" value="ECO:0007669"/>
    <property type="project" value="UniProtKB-KW"/>
</dbReference>
<reference evidence="8 10" key="1">
    <citation type="submission" date="2006-04" db="EMBL/GenBank/DDBJ databases">
        <authorList>
            <person name="Nierman W.C."/>
        </authorList>
    </citation>
    <scope>NUCLEOTIDE SEQUENCE [LARGE SCALE GENOMIC DNA]</scope>
    <source>
        <strain evidence="8 10">DW4/3-1</strain>
    </source>
</reference>
<evidence type="ECO:0000259" key="6">
    <source>
        <dbReference type="PROSITE" id="PS50011"/>
    </source>
</evidence>
<dbReference type="eggNOG" id="COG0515">
    <property type="taxonomic scope" value="Bacteria"/>
</dbReference>
<evidence type="ECO:0000313" key="7">
    <source>
        <dbReference type="EMBL" id="ADO75848.1"/>
    </source>
</evidence>
<evidence type="ECO:0000256" key="5">
    <source>
        <dbReference type="SAM" id="MobiDB-lite"/>
    </source>
</evidence>
<keyword evidence="2" id="KW-0547">Nucleotide-binding</keyword>
<name>Q099N7_STIAD</name>
<evidence type="ECO:0000256" key="3">
    <source>
        <dbReference type="ARBA" id="ARBA00022777"/>
    </source>
</evidence>
<accession>Q099N7</accession>
<evidence type="ECO:0000313" key="10">
    <source>
        <dbReference type="Proteomes" id="UP000032702"/>
    </source>
</evidence>
<protein>
    <submittedName>
        <fullName evidence="8">Protein kinase</fullName>
    </submittedName>
</protein>
<dbReference type="PANTHER" id="PTHR44329">
    <property type="entry name" value="SERINE/THREONINE-PROTEIN KINASE TNNI3K-RELATED"/>
    <property type="match status" value="1"/>
</dbReference>
<organism evidence="8 10">
    <name type="scientific">Stigmatella aurantiaca (strain DW4/3-1)</name>
    <dbReference type="NCBI Taxonomy" id="378806"/>
    <lineage>
        <taxon>Bacteria</taxon>
        <taxon>Pseudomonadati</taxon>
        <taxon>Myxococcota</taxon>
        <taxon>Myxococcia</taxon>
        <taxon>Myxococcales</taxon>
        <taxon>Cystobacterineae</taxon>
        <taxon>Archangiaceae</taxon>
        <taxon>Stigmatella</taxon>
    </lineage>
</organism>
<gene>
    <name evidence="7" type="ordered locus">STAUR_8093</name>
    <name evidence="8" type="ORF">STIAU_3311</name>
</gene>
<dbReference type="InterPro" id="IPR011009">
    <property type="entry name" value="Kinase-like_dom_sf"/>
</dbReference>
<evidence type="ECO:0000256" key="1">
    <source>
        <dbReference type="ARBA" id="ARBA00022679"/>
    </source>
</evidence>
<keyword evidence="3 8" id="KW-0418">Kinase</keyword>
<keyword evidence="4" id="KW-0067">ATP-binding</keyword>
<dbReference type="OrthoDB" id="9801841at2"/>
<dbReference type="Pfam" id="PF00069">
    <property type="entry name" value="Pkinase"/>
    <property type="match status" value="1"/>
</dbReference>
<dbReference type="InterPro" id="IPR000719">
    <property type="entry name" value="Prot_kinase_dom"/>
</dbReference>
<dbReference type="EMBL" id="CP002271">
    <property type="protein sequence ID" value="ADO75848.1"/>
    <property type="molecule type" value="Genomic_DNA"/>
</dbReference>
<evidence type="ECO:0000313" key="8">
    <source>
        <dbReference type="EMBL" id="EAU68424.1"/>
    </source>
</evidence>
<evidence type="ECO:0000313" key="9">
    <source>
        <dbReference type="Proteomes" id="UP000001351"/>
    </source>
</evidence>
<evidence type="ECO:0000256" key="4">
    <source>
        <dbReference type="ARBA" id="ARBA00022840"/>
    </source>
</evidence>
<dbReference type="Gene3D" id="1.10.510.10">
    <property type="entry name" value="Transferase(Phosphotransferase) domain 1"/>
    <property type="match status" value="1"/>
</dbReference>
<dbReference type="EMBL" id="AAMD01000017">
    <property type="protein sequence ID" value="EAU68424.1"/>
    <property type="molecule type" value="Genomic_DNA"/>
</dbReference>
<dbReference type="RefSeq" id="WP_002612004.1">
    <property type="nucleotide sequence ID" value="NC_014623.1"/>
</dbReference>
<dbReference type="Proteomes" id="UP000001351">
    <property type="component" value="Chromosome"/>
</dbReference>
<dbReference type="Gene3D" id="3.30.200.20">
    <property type="entry name" value="Phosphorylase Kinase, domain 1"/>
    <property type="match status" value="1"/>
</dbReference>
<reference evidence="7 9" key="2">
    <citation type="journal article" date="2011" name="Mol. Biol. Evol.">
        <title>Comparative genomic analysis of fruiting body formation in Myxococcales.</title>
        <authorList>
            <person name="Huntley S."/>
            <person name="Hamann N."/>
            <person name="Wegener-Feldbrugge S."/>
            <person name="Treuner-Lange A."/>
            <person name="Kube M."/>
            <person name="Reinhardt R."/>
            <person name="Klages S."/>
            <person name="Muller R."/>
            <person name="Ronning C.M."/>
            <person name="Nierman W.C."/>
            <person name="Sogaard-Andersen L."/>
        </authorList>
    </citation>
    <scope>NUCLEOTIDE SEQUENCE [LARGE SCALE GENOMIC DNA]</scope>
    <source>
        <strain evidence="7 9">DW4/3-1</strain>
    </source>
</reference>
<dbReference type="SMART" id="SM00220">
    <property type="entry name" value="S_TKc"/>
    <property type="match status" value="1"/>
</dbReference>
<feature type="compositionally biased region" description="Polar residues" evidence="5">
    <location>
        <begin position="461"/>
        <end position="474"/>
    </location>
</feature>
<keyword evidence="1" id="KW-0808">Transferase</keyword>
<feature type="region of interest" description="Disordered" evidence="5">
    <location>
        <begin position="454"/>
        <end position="474"/>
    </location>
</feature>
<dbReference type="HOGENOM" id="CLU_028595_1_0_7"/>
<proteinExistence type="predicted"/>
<dbReference type="PANTHER" id="PTHR44329:SF288">
    <property type="entry name" value="MITOGEN-ACTIVATED PROTEIN KINASE KINASE KINASE 20"/>
    <property type="match status" value="1"/>
</dbReference>
<dbReference type="STRING" id="378806.STAUR_8093"/>
<sequence>MDRRSQLNPGALPPGTLVGPWQVTGWRGRGNYGTVYQALKRGHEGSGLVALKLAHFPEDKRFGREAELLSRIHHPHVPRLLDAGHWPHPSGAFYPYLAMEWVEGEPLYTWGQVHQPSSRQVLRVLAQLARALEATQAAGGVHRDVKGDNIVVMPAEAQAYLMDFGSGIWTGAPRITEEVLPPGTRPYRSPEAWRFQGKHRLHRTVRYEAAPGEDVYALGVTAYRLVTGVYPPPAWEPSAREDGQRSSTPIRSPPQVLNARVALPLAVLIERMLAEAPDVRGSAGAMAEALEEAAQRAGPEADVPLFGSKRTQEAPRPLQEHSPVSARKPARRGMLWKAAPVLGVLLVGSWWRASRPHSTTGTQFEEQEGPEAKVGLLHAAVTEPVGATKVPPGGEGVALDLPQRPLPGQLKPDASGRCPGRSHTSLNGGCWRALKGGEEKCAEDEYVHKGECYAPVFSRGRQPTSESSLDAGSP</sequence>
<dbReference type="KEGG" id="sur:STAUR_8093"/>